<dbReference type="EMBL" id="LNIX01000011">
    <property type="protein sequence ID" value="OXA48975.1"/>
    <property type="molecule type" value="Genomic_DNA"/>
</dbReference>
<evidence type="ECO:0000313" key="3">
    <source>
        <dbReference type="Proteomes" id="UP000198287"/>
    </source>
</evidence>
<dbReference type="AlphaFoldDB" id="A0A226DTZ9"/>
<gene>
    <name evidence="2" type="ORF">Fcan01_16330</name>
</gene>
<keyword evidence="3" id="KW-1185">Reference proteome</keyword>
<dbReference type="OrthoDB" id="8299140at2759"/>
<reference evidence="2 3" key="1">
    <citation type="submission" date="2015-12" db="EMBL/GenBank/DDBJ databases">
        <title>The genome of Folsomia candida.</title>
        <authorList>
            <person name="Faddeeva A."/>
            <person name="Derks M.F."/>
            <person name="Anvar Y."/>
            <person name="Smit S."/>
            <person name="Van Straalen N."/>
            <person name="Roelofs D."/>
        </authorList>
    </citation>
    <scope>NUCLEOTIDE SEQUENCE [LARGE SCALE GENOMIC DNA]</scope>
    <source>
        <strain evidence="2 3">VU population</strain>
        <tissue evidence="2">Whole body</tissue>
    </source>
</reference>
<name>A0A226DTZ9_FOLCA</name>
<feature type="transmembrane region" description="Helical" evidence="1">
    <location>
        <begin position="645"/>
        <end position="671"/>
    </location>
</feature>
<keyword evidence="1" id="KW-1133">Transmembrane helix</keyword>
<protein>
    <submittedName>
        <fullName evidence="2">Uncharacterized protein</fullName>
    </submittedName>
</protein>
<proteinExistence type="predicted"/>
<keyword evidence="1" id="KW-0472">Membrane</keyword>
<organism evidence="2 3">
    <name type="scientific">Folsomia candida</name>
    <name type="common">Springtail</name>
    <dbReference type="NCBI Taxonomy" id="158441"/>
    <lineage>
        <taxon>Eukaryota</taxon>
        <taxon>Metazoa</taxon>
        <taxon>Ecdysozoa</taxon>
        <taxon>Arthropoda</taxon>
        <taxon>Hexapoda</taxon>
        <taxon>Collembola</taxon>
        <taxon>Entomobryomorpha</taxon>
        <taxon>Isotomoidea</taxon>
        <taxon>Isotomidae</taxon>
        <taxon>Proisotominae</taxon>
        <taxon>Folsomia</taxon>
    </lineage>
</organism>
<accession>A0A226DTZ9</accession>
<evidence type="ECO:0000256" key="1">
    <source>
        <dbReference type="SAM" id="Phobius"/>
    </source>
</evidence>
<evidence type="ECO:0000313" key="2">
    <source>
        <dbReference type="EMBL" id="OXA48975.1"/>
    </source>
</evidence>
<comment type="caution">
    <text evidence="2">The sequence shown here is derived from an EMBL/GenBank/DDBJ whole genome shotgun (WGS) entry which is preliminary data.</text>
</comment>
<dbReference type="Gene3D" id="1.10.287.70">
    <property type="match status" value="1"/>
</dbReference>
<feature type="transmembrane region" description="Helical" evidence="1">
    <location>
        <begin position="362"/>
        <end position="379"/>
    </location>
</feature>
<dbReference type="Proteomes" id="UP000198287">
    <property type="component" value="Unassembled WGS sequence"/>
</dbReference>
<feature type="transmembrane region" description="Helical" evidence="1">
    <location>
        <begin position="300"/>
        <end position="318"/>
    </location>
</feature>
<sequence length="717" mass="83557">MSNCDVQILHDGTDIVNFNIPVKVICIPKYSNLYLHPRVNLPSAINALSSRSPKCKLSFVLSKVFMDLTDEIDGVSSRSLREWIKLSTSYHIFSMDGSQNQRFYHHGDKLFVVILTTAPDKGNQSIKPIFLPLLLNTFVAVLSYLTDNFIHKVCFIPYSIDYVDSIKDCQEITYWDRRISRVTTWPVEWCYMLPYMVDRVNIEKTSTKSNPFDRNKIYTIQNLIDISLSKANATMIHSKYCPSRPYLTFNYEFEATDMVDPFTDLMTHIPIITRISGWQFLTCYREQYKPFEIYIAPFQYSLWISLFVTLIMTMLLASIYKYFSAYANISFSPWLFILATIFEETGYVPSRIEKNSQFRLTLGIWCLISVIITNCYNGLMISELNAPLPAFEPGTFSDLVCRKLSPNTTDYMLIKSRQTYLDAEGKLSVHQLQSYLWAMVYKEFREQNNPYRKHNCFRLLSVPQSSLHFFRVPEFLRFPIAIAGIVMPRVYNWDYNSYFRKQINFHFSLSLPIHSHFPTNFNSTWNPKNATEFKKNIETDLVECGKTVFIDYSSALEVEHAFLSKHYPWHKFYNGKQILHSKSDGLVFRGVGISKVPAYNRYLVEAGIFGRLWYELNNRLNLGRKPAANASAGGFKKHKETDIYVGLEGAIQTFFIIWGTAMALALAMFVFEMRHRIYLGCRLIVYSIFVTSWKIIKNECFRRIKKRRKLGRKACAK</sequence>
<keyword evidence="1" id="KW-0812">Transmembrane</keyword>